<dbReference type="Proteomes" id="UP001233999">
    <property type="component" value="Unassembled WGS sequence"/>
</dbReference>
<feature type="non-terminal residue" evidence="1">
    <location>
        <position position="1"/>
    </location>
</feature>
<proteinExistence type="predicted"/>
<reference evidence="1" key="1">
    <citation type="journal article" date="2023" name="IScience">
        <title>Live-bearing cockroach genome reveals convergent evolutionary mechanisms linked to viviparity in insects and beyond.</title>
        <authorList>
            <person name="Fouks B."/>
            <person name="Harrison M.C."/>
            <person name="Mikhailova A.A."/>
            <person name="Marchal E."/>
            <person name="English S."/>
            <person name="Carruthers M."/>
            <person name="Jennings E.C."/>
            <person name="Chiamaka E.L."/>
            <person name="Frigard R.A."/>
            <person name="Pippel M."/>
            <person name="Attardo G.M."/>
            <person name="Benoit J.B."/>
            <person name="Bornberg-Bauer E."/>
            <person name="Tobe S.S."/>
        </authorList>
    </citation>
    <scope>NUCLEOTIDE SEQUENCE</scope>
    <source>
        <strain evidence="1">Stay&amp;Tobe</strain>
    </source>
</reference>
<gene>
    <name evidence="1" type="ORF">L9F63_000924</name>
</gene>
<organism evidence="1 2">
    <name type="scientific">Diploptera punctata</name>
    <name type="common">Pacific beetle cockroach</name>
    <dbReference type="NCBI Taxonomy" id="6984"/>
    <lineage>
        <taxon>Eukaryota</taxon>
        <taxon>Metazoa</taxon>
        <taxon>Ecdysozoa</taxon>
        <taxon>Arthropoda</taxon>
        <taxon>Hexapoda</taxon>
        <taxon>Insecta</taxon>
        <taxon>Pterygota</taxon>
        <taxon>Neoptera</taxon>
        <taxon>Polyneoptera</taxon>
        <taxon>Dictyoptera</taxon>
        <taxon>Blattodea</taxon>
        <taxon>Blaberoidea</taxon>
        <taxon>Blaberidae</taxon>
        <taxon>Diplopterinae</taxon>
        <taxon>Diploptera</taxon>
    </lineage>
</organism>
<feature type="non-terminal residue" evidence="1">
    <location>
        <position position="91"/>
    </location>
</feature>
<name>A0AAD8AKS7_DIPPU</name>
<dbReference type="AlphaFoldDB" id="A0AAD8AKS7"/>
<evidence type="ECO:0000313" key="1">
    <source>
        <dbReference type="EMBL" id="KAJ9600922.1"/>
    </source>
</evidence>
<keyword evidence="2" id="KW-1185">Reference proteome</keyword>
<comment type="caution">
    <text evidence="1">The sequence shown here is derived from an EMBL/GenBank/DDBJ whole genome shotgun (WGS) entry which is preliminary data.</text>
</comment>
<accession>A0AAD8AKS7</accession>
<protein>
    <submittedName>
        <fullName evidence="1">Uncharacterized protein</fullName>
    </submittedName>
</protein>
<dbReference type="EMBL" id="JASPKZ010000041">
    <property type="protein sequence ID" value="KAJ9600922.1"/>
    <property type="molecule type" value="Genomic_DNA"/>
</dbReference>
<sequence>SSCQMGCTLITILKFNYCILADKIKCDQKLRVHINSSYQELRKSSNTLFVLPVFMNLFKLHFVHLCKLHIYATFHLNILKMLGVIRKTGSL</sequence>
<evidence type="ECO:0000313" key="2">
    <source>
        <dbReference type="Proteomes" id="UP001233999"/>
    </source>
</evidence>
<reference evidence="1" key="2">
    <citation type="submission" date="2023-05" db="EMBL/GenBank/DDBJ databases">
        <authorList>
            <person name="Fouks B."/>
        </authorList>
    </citation>
    <scope>NUCLEOTIDE SEQUENCE</scope>
    <source>
        <strain evidence="1">Stay&amp;Tobe</strain>
        <tissue evidence="1">Testes</tissue>
    </source>
</reference>